<dbReference type="Gene3D" id="2.40.240.10">
    <property type="entry name" value="Ribosomal Protein L25, Chain P"/>
    <property type="match status" value="2"/>
</dbReference>
<comment type="caution">
    <text evidence="14">The sequence shown here is derived from an EMBL/GenBank/DDBJ whole genome shotgun (WGS) entry which is preliminary data.</text>
</comment>
<dbReference type="GO" id="GO:0005524">
    <property type="term" value="F:ATP binding"/>
    <property type="evidence" value="ECO:0007669"/>
    <property type="project" value="UniProtKB-KW"/>
</dbReference>
<dbReference type="Proteomes" id="UP001300502">
    <property type="component" value="Unassembled WGS sequence"/>
</dbReference>
<keyword evidence="6 12" id="KW-0547">Nucleotide-binding</keyword>
<dbReference type="InterPro" id="IPR020059">
    <property type="entry name" value="Glu/Gln-tRNA-synth_Ib_codon-bd"/>
</dbReference>
<evidence type="ECO:0000256" key="12">
    <source>
        <dbReference type="RuleBase" id="RU363037"/>
    </source>
</evidence>
<evidence type="ECO:0000313" key="14">
    <source>
        <dbReference type="EMBL" id="KAK4525502.1"/>
    </source>
</evidence>
<dbReference type="InterPro" id="IPR036282">
    <property type="entry name" value="Glutathione-S-Trfase_C_sf"/>
</dbReference>
<evidence type="ECO:0000256" key="3">
    <source>
        <dbReference type="ARBA" id="ARBA00012835"/>
    </source>
</evidence>
<dbReference type="Gene3D" id="1.20.1050.130">
    <property type="match status" value="1"/>
</dbReference>
<dbReference type="InterPro" id="IPR050132">
    <property type="entry name" value="Gln/Glu-tRNA_Ligase"/>
</dbReference>
<evidence type="ECO:0000256" key="4">
    <source>
        <dbReference type="ARBA" id="ARBA00022490"/>
    </source>
</evidence>
<dbReference type="CDD" id="cd10289">
    <property type="entry name" value="GST_C_AaRS_like"/>
    <property type="match status" value="1"/>
</dbReference>
<dbReference type="InterPro" id="IPR010987">
    <property type="entry name" value="Glutathione-S-Trfase_C-like"/>
</dbReference>
<dbReference type="InterPro" id="IPR001412">
    <property type="entry name" value="aa-tRNA-synth_I_CS"/>
</dbReference>
<dbReference type="InterPro" id="IPR004526">
    <property type="entry name" value="Glu-tRNA-synth_arc/euk"/>
</dbReference>
<keyword evidence="8 12" id="KW-0648">Protein biosynthesis</keyword>
<keyword evidence="4" id="KW-0963">Cytoplasm</keyword>
<dbReference type="GO" id="GO:0006424">
    <property type="term" value="P:glutamyl-tRNA aminoacylation"/>
    <property type="evidence" value="ECO:0007669"/>
    <property type="project" value="InterPro"/>
</dbReference>
<feature type="domain" description="GST C-terminal" evidence="13">
    <location>
        <begin position="46"/>
        <end position="187"/>
    </location>
</feature>
<dbReference type="SUPFAM" id="SSF52374">
    <property type="entry name" value="Nucleotidylyl transferase"/>
    <property type="match status" value="1"/>
</dbReference>
<evidence type="ECO:0000256" key="6">
    <source>
        <dbReference type="ARBA" id="ARBA00022741"/>
    </source>
</evidence>
<proteinExistence type="inferred from homology"/>
<dbReference type="InterPro" id="IPR020058">
    <property type="entry name" value="Glu/Gln-tRNA-synth_Ib_cat-dom"/>
</dbReference>
<evidence type="ECO:0000256" key="8">
    <source>
        <dbReference type="ARBA" id="ARBA00022917"/>
    </source>
</evidence>
<organism evidence="14 15">
    <name type="scientific">Galdieria yellowstonensis</name>
    <dbReference type="NCBI Taxonomy" id="3028027"/>
    <lineage>
        <taxon>Eukaryota</taxon>
        <taxon>Rhodophyta</taxon>
        <taxon>Bangiophyceae</taxon>
        <taxon>Galdieriales</taxon>
        <taxon>Galdieriaceae</taxon>
        <taxon>Galdieria</taxon>
    </lineage>
</organism>
<comment type="catalytic activity">
    <reaction evidence="11">
        <text>tRNA(Glu) + L-glutamate + ATP = L-glutamyl-tRNA(Glu) + AMP + diphosphate</text>
        <dbReference type="Rhea" id="RHEA:23540"/>
        <dbReference type="Rhea" id="RHEA-COMP:9663"/>
        <dbReference type="Rhea" id="RHEA-COMP:9680"/>
        <dbReference type="ChEBI" id="CHEBI:29985"/>
        <dbReference type="ChEBI" id="CHEBI:30616"/>
        <dbReference type="ChEBI" id="CHEBI:33019"/>
        <dbReference type="ChEBI" id="CHEBI:78442"/>
        <dbReference type="ChEBI" id="CHEBI:78520"/>
        <dbReference type="ChEBI" id="CHEBI:456215"/>
        <dbReference type="EC" id="6.1.1.17"/>
    </reaction>
</comment>
<dbReference type="GO" id="GO:0017102">
    <property type="term" value="C:methionyl glutamyl tRNA synthetase complex"/>
    <property type="evidence" value="ECO:0007669"/>
    <property type="project" value="TreeGrafter"/>
</dbReference>
<dbReference type="PRINTS" id="PR00987">
    <property type="entry name" value="TRNASYNTHGLU"/>
</dbReference>
<dbReference type="SUPFAM" id="SSF47616">
    <property type="entry name" value="GST C-terminal domain-like"/>
    <property type="match status" value="1"/>
</dbReference>
<keyword evidence="7 12" id="KW-0067">ATP-binding</keyword>
<dbReference type="PROSITE" id="PS50405">
    <property type="entry name" value="GST_CTER"/>
    <property type="match status" value="1"/>
</dbReference>
<dbReference type="Pfam" id="PF03950">
    <property type="entry name" value="tRNA-synt_1c_C"/>
    <property type="match status" value="1"/>
</dbReference>
<dbReference type="InterPro" id="IPR049437">
    <property type="entry name" value="tRNA-synt_1c_C2"/>
</dbReference>
<reference evidence="14 15" key="1">
    <citation type="submission" date="2022-07" db="EMBL/GenBank/DDBJ databases">
        <title>Genome-wide signatures of adaptation to extreme environments.</title>
        <authorList>
            <person name="Cho C.H."/>
            <person name="Yoon H.S."/>
        </authorList>
    </citation>
    <scope>NUCLEOTIDE SEQUENCE [LARGE SCALE GENOMIC DNA]</scope>
    <source>
        <strain evidence="14 15">108.79 E11</strain>
    </source>
</reference>
<evidence type="ECO:0000256" key="9">
    <source>
        <dbReference type="ARBA" id="ARBA00023146"/>
    </source>
</evidence>
<dbReference type="HAMAP" id="MF_02076">
    <property type="entry name" value="Glu_tRNA_synth_type2"/>
    <property type="match status" value="1"/>
</dbReference>
<comment type="similarity">
    <text evidence="2">Belongs to the class-I aminoacyl-tRNA synthetase family. Glutamate--tRNA ligase type 2 subfamily.</text>
</comment>
<evidence type="ECO:0000259" key="13">
    <source>
        <dbReference type="PROSITE" id="PS50405"/>
    </source>
</evidence>
<dbReference type="Pfam" id="PF00749">
    <property type="entry name" value="tRNA-synt_1c"/>
    <property type="match status" value="1"/>
</dbReference>
<evidence type="ECO:0000256" key="7">
    <source>
        <dbReference type="ARBA" id="ARBA00022840"/>
    </source>
</evidence>
<evidence type="ECO:0000256" key="5">
    <source>
        <dbReference type="ARBA" id="ARBA00022598"/>
    </source>
</evidence>
<dbReference type="InterPro" id="IPR000924">
    <property type="entry name" value="Glu/Gln-tRNA-synth"/>
</dbReference>
<dbReference type="GO" id="GO:0005829">
    <property type="term" value="C:cytosol"/>
    <property type="evidence" value="ECO:0007669"/>
    <property type="project" value="TreeGrafter"/>
</dbReference>
<dbReference type="Pfam" id="PF20974">
    <property type="entry name" value="tRNA-synt_1c_C2"/>
    <property type="match status" value="1"/>
</dbReference>
<keyword evidence="9 12" id="KW-0030">Aminoacyl-tRNA synthetase</keyword>
<evidence type="ECO:0000256" key="10">
    <source>
        <dbReference type="ARBA" id="ARBA00030865"/>
    </source>
</evidence>
<dbReference type="Pfam" id="PF21972">
    <property type="entry name" value="Arc1p_N_like"/>
    <property type="match status" value="1"/>
</dbReference>
<gene>
    <name evidence="14" type="ORF">GAYE_SCF13G3410</name>
</gene>
<dbReference type="PANTHER" id="PTHR43097">
    <property type="entry name" value="GLUTAMINE-TRNA LIGASE"/>
    <property type="match status" value="1"/>
</dbReference>
<dbReference type="EC" id="6.1.1.17" evidence="3"/>
<name>A0AAV9IDP2_9RHOD</name>
<dbReference type="EMBL" id="JANCYU010000031">
    <property type="protein sequence ID" value="KAK4525502.1"/>
    <property type="molecule type" value="Genomic_DNA"/>
</dbReference>
<protein>
    <recommendedName>
        <fullName evidence="3">glutamate--tRNA ligase</fullName>
        <ecNumber evidence="3">6.1.1.17</ecNumber>
    </recommendedName>
    <alternativeName>
        <fullName evidence="10">Glutamyl-tRNA synthetase</fullName>
    </alternativeName>
</protein>
<sequence>MQVVVPDITKSPCSLGLRITVEWIKRIREENCLNPIAADKTQKDVDIKEQQKQDTDVAVDLANRFCQQLLGTVEDERKQVRQWLERLLSLNQVDREFLSLLNEHLMFRSFLVGYQITLADIMVFSLLHYQHTLETLDNAKYRFVARWASHIRQLEVVSSVLKSVADFDFQGWSDVMKLVGSQANFEFLELPNAEYGKVVTRFPPEPSGYLHIGHVKAALLNDFFARRFHGKLILRFDDTNPSKENMEFEESIIEDLHLIGVHADVVEYTSDYFPQIELYAEKLIEEGKAYVDMTPTSQMREERLECKESAYRNNDIETNKRLWNEMKLGSEQGVKCCLRAKIDMKSKNGALRDPILYRCMANVSHHRMGTKYKIYPTYDFACPIVDSLSGVTHALRTNEYQDREAQYYWMLEACNLRRPILWVFSRLSFMYTVMSKRKLQWFVTNKYVSGWDDPRFPTIRGIRRRGMTVEALRAFILSQGGSKNTVLMEWDKIWTVNKRVIDPIAPRHTAINRTTYRVIHVSNAMDEVRTVPFHKKNPDIGNKIVILSPRVIIEEDDAKEISVSEIVTLMDWGNIQITKIDGKDMFGEFLPNNTDFKKTKKLTWLPFIRDLVPICLVKYDHLITKAKVEEDDRIEDIIRNNSKMEEFAWGDVNLRLLKKGDIIQFERRGYYICDAISSLSCDASCEDSYLTLIEIPDGRGR</sequence>
<dbReference type="FunFam" id="3.40.50.620:FF:000070">
    <property type="entry name" value="Bifunctional glutamate/proline--tRNA ligase"/>
    <property type="match status" value="1"/>
</dbReference>
<dbReference type="InterPro" id="IPR020056">
    <property type="entry name" value="Rbsml_bL25/Gln-tRNA_synth_N"/>
</dbReference>
<dbReference type="Gene3D" id="3.40.50.620">
    <property type="entry name" value="HUPs"/>
    <property type="match status" value="1"/>
</dbReference>
<comment type="subcellular location">
    <subcellularLocation>
        <location evidence="1">Cytoplasm</location>
    </subcellularLocation>
</comment>
<keyword evidence="15" id="KW-1185">Reference proteome</keyword>
<dbReference type="NCBIfam" id="TIGR00463">
    <property type="entry name" value="gltX_arch"/>
    <property type="match status" value="1"/>
</dbReference>
<dbReference type="GO" id="GO:0004818">
    <property type="term" value="F:glutamate-tRNA ligase activity"/>
    <property type="evidence" value="ECO:0007669"/>
    <property type="project" value="UniProtKB-EC"/>
</dbReference>
<evidence type="ECO:0000313" key="15">
    <source>
        <dbReference type="Proteomes" id="UP001300502"/>
    </source>
</evidence>
<dbReference type="FunFam" id="2.40.240.10:FF:000004">
    <property type="entry name" value="Glutamyl-tRNA synthetase, cytoplasmic"/>
    <property type="match status" value="1"/>
</dbReference>
<accession>A0AAV9IDP2</accession>
<evidence type="ECO:0000256" key="2">
    <source>
        <dbReference type="ARBA" id="ARBA00008927"/>
    </source>
</evidence>
<dbReference type="PROSITE" id="PS00178">
    <property type="entry name" value="AA_TRNA_LIGASE_I"/>
    <property type="match status" value="1"/>
</dbReference>
<dbReference type="AlphaFoldDB" id="A0AAV9IDP2"/>
<keyword evidence="5 12" id="KW-0436">Ligase</keyword>
<dbReference type="InterPro" id="IPR053836">
    <property type="entry name" value="Arc1-like_N"/>
</dbReference>
<dbReference type="SUPFAM" id="SSF50715">
    <property type="entry name" value="Ribosomal protein L25-like"/>
    <property type="match status" value="1"/>
</dbReference>
<dbReference type="InterPro" id="IPR011035">
    <property type="entry name" value="Ribosomal_bL25/Gln-tRNA_synth"/>
</dbReference>
<dbReference type="PANTHER" id="PTHR43097:SF5">
    <property type="entry name" value="GLUTAMATE--TRNA LIGASE"/>
    <property type="match status" value="1"/>
</dbReference>
<evidence type="ECO:0000256" key="1">
    <source>
        <dbReference type="ARBA" id="ARBA00004496"/>
    </source>
</evidence>
<evidence type="ECO:0000256" key="11">
    <source>
        <dbReference type="ARBA" id="ARBA00048351"/>
    </source>
</evidence>
<dbReference type="InterPro" id="IPR014729">
    <property type="entry name" value="Rossmann-like_a/b/a_fold"/>
</dbReference>